<dbReference type="OrthoDB" id="9802489at2"/>
<dbReference type="RefSeq" id="WP_154174627.1">
    <property type="nucleotide sequence ID" value="NZ_WJXZ01000004.1"/>
</dbReference>
<feature type="domain" description="Cupin type-2" evidence="2">
    <location>
        <begin position="65"/>
        <end position="125"/>
    </location>
</feature>
<dbReference type="PANTHER" id="PTHR43698:SF1">
    <property type="entry name" value="BLL4564 PROTEIN"/>
    <property type="match status" value="1"/>
</dbReference>
<protein>
    <submittedName>
        <fullName evidence="3">Cupin domain-containing protein</fullName>
    </submittedName>
</protein>
<comment type="caution">
    <text evidence="3">The sequence shown here is derived from an EMBL/GenBank/DDBJ whole genome shotgun (WGS) entry which is preliminary data.</text>
</comment>
<dbReference type="InterPro" id="IPR011051">
    <property type="entry name" value="RmlC_Cupin_sf"/>
</dbReference>
<dbReference type="Proteomes" id="UP000441754">
    <property type="component" value="Unassembled WGS sequence"/>
</dbReference>
<dbReference type="EMBL" id="WJXZ01000004">
    <property type="protein sequence ID" value="MRS61224.1"/>
    <property type="molecule type" value="Genomic_DNA"/>
</dbReference>
<proteinExistence type="predicted"/>
<dbReference type="InterPro" id="IPR013096">
    <property type="entry name" value="Cupin_2"/>
</dbReference>
<evidence type="ECO:0000313" key="4">
    <source>
        <dbReference type="Proteomes" id="UP000441754"/>
    </source>
</evidence>
<keyword evidence="4" id="KW-1185">Reference proteome</keyword>
<evidence type="ECO:0000313" key="3">
    <source>
        <dbReference type="EMBL" id="MRS61224.1"/>
    </source>
</evidence>
<dbReference type="Gene3D" id="2.60.120.10">
    <property type="entry name" value="Jelly Rolls"/>
    <property type="match status" value="1"/>
</dbReference>
<dbReference type="AlphaFoldDB" id="A0A7K0EHF7"/>
<dbReference type="Pfam" id="PF07883">
    <property type="entry name" value="Cupin_2"/>
    <property type="match status" value="1"/>
</dbReference>
<sequence>MTNKPQIKFAAILVLITLSWGAVAQQSPIFPKGELSSTPNHVGNVWLNELSGPDSTFAYNIAQAVFDPGARLDWHTHPAGQILLFTEGTGYYQEQGKPRQTVRKGEIIKCQPGVEHWHGATPTSGVTYLATTPTQKGKTIWFKRVTDDEYAGKK</sequence>
<dbReference type="SUPFAM" id="SSF51182">
    <property type="entry name" value="RmlC-like cupins"/>
    <property type="match status" value="1"/>
</dbReference>
<organism evidence="3 4">
    <name type="scientific">Larkinella terrae</name>
    <dbReference type="NCBI Taxonomy" id="2025311"/>
    <lineage>
        <taxon>Bacteria</taxon>
        <taxon>Pseudomonadati</taxon>
        <taxon>Bacteroidota</taxon>
        <taxon>Cytophagia</taxon>
        <taxon>Cytophagales</taxon>
        <taxon>Spirosomataceae</taxon>
        <taxon>Larkinella</taxon>
    </lineage>
</organism>
<gene>
    <name evidence="3" type="ORF">GJJ30_07965</name>
</gene>
<dbReference type="PANTHER" id="PTHR43698">
    <property type="entry name" value="RIBD C-TERMINAL DOMAIN CONTAINING PROTEIN"/>
    <property type="match status" value="1"/>
</dbReference>
<accession>A0A7K0EHF7</accession>
<dbReference type="CDD" id="cd02233">
    <property type="entry name" value="cupin_HNL-like"/>
    <property type="match status" value="1"/>
</dbReference>
<reference evidence="3 4" key="1">
    <citation type="journal article" date="2018" name="Antonie Van Leeuwenhoek">
        <title>Larkinella terrae sp. nov., isolated from soil on Jeju Island, South Korea.</title>
        <authorList>
            <person name="Ten L.N."/>
            <person name="Jeon J."/>
            <person name="Park S.J."/>
            <person name="Park S."/>
            <person name="Lee S.Y."/>
            <person name="Kim M.K."/>
            <person name="Jung H.Y."/>
        </authorList>
    </citation>
    <scope>NUCLEOTIDE SEQUENCE [LARGE SCALE GENOMIC DNA]</scope>
    <source>
        <strain evidence="3 4">KCTC 52001</strain>
    </source>
</reference>
<dbReference type="InterPro" id="IPR014710">
    <property type="entry name" value="RmlC-like_jellyroll"/>
</dbReference>
<feature type="chain" id="PRO_5029579733" evidence="1">
    <location>
        <begin position="25"/>
        <end position="154"/>
    </location>
</feature>
<name>A0A7K0EHF7_9BACT</name>
<dbReference type="InterPro" id="IPR047263">
    <property type="entry name" value="HNL-like_cupin"/>
</dbReference>
<keyword evidence="1" id="KW-0732">Signal</keyword>
<evidence type="ECO:0000256" key="1">
    <source>
        <dbReference type="SAM" id="SignalP"/>
    </source>
</evidence>
<evidence type="ECO:0000259" key="2">
    <source>
        <dbReference type="Pfam" id="PF07883"/>
    </source>
</evidence>
<feature type="signal peptide" evidence="1">
    <location>
        <begin position="1"/>
        <end position="24"/>
    </location>
</feature>